<accession>A0A3G8ZQ74</accession>
<feature type="transmembrane region" description="Helical" evidence="2">
    <location>
        <begin position="239"/>
        <end position="261"/>
    </location>
</feature>
<keyword evidence="2" id="KW-0812">Transmembrane</keyword>
<evidence type="ECO:0008006" key="5">
    <source>
        <dbReference type="Google" id="ProtNLM"/>
    </source>
</evidence>
<proteinExistence type="predicted"/>
<evidence type="ECO:0000313" key="3">
    <source>
        <dbReference type="EMBL" id="AZI58937.1"/>
    </source>
</evidence>
<dbReference type="RefSeq" id="WP_124799841.1">
    <property type="nucleotide sequence ID" value="NZ_CP034170.1"/>
</dbReference>
<dbReference type="SUPFAM" id="SSF48452">
    <property type="entry name" value="TPR-like"/>
    <property type="match status" value="1"/>
</dbReference>
<gene>
    <name evidence="3" type="ORF">EH165_13100</name>
</gene>
<dbReference type="KEGG" id="nak:EH165_13100"/>
<reference evidence="3 4" key="1">
    <citation type="submission" date="2018-11" db="EMBL/GenBank/DDBJ databases">
        <authorList>
            <person name="Da X."/>
        </authorList>
    </citation>
    <scope>NUCLEOTIDE SEQUENCE [LARGE SCALE GENOMIC DNA]</scope>
    <source>
        <strain evidence="3 4">S14-144</strain>
    </source>
</reference>
<feature type="compositionally biased region" description="Low complexity" evidence="1">
    <location>
        <begin position="11"/>
        <end position="31"/>
    </location>
</feature>
<feature type="transmembrane region" description="Helical" evidence="2">
    <location>
        <begin position="281"/>
        <end position="302"/>
    </location>
</feature>
<dbReference type="EMBL" id="CP034170">
    <property type="protein sequence ID" value="AZI58937.1"/>
    <property type="molecule type" value="Genomic_DNA"/>
</dbReference>
<reference evidence="3 4" key="2">
    <citation type="submission" date="2018-12" db="EMBL/GenBank/DDBJ databases">
        <title>Nakamurella antarcticus sp. nov., isolated from Antarctica South Shetland Islands soil.</title>
        <authorList>
            <person name="Peng F."/>
        </authorList>
    </citation>
    <scope>NUCLEOTIDE SEQUENCE [LARGE SCALE GENOMIC DNA]</scope>
    <source>
        <strain evidence="3 4">S14-144</strain>
    </source>
</reference>
<feature type="transmembrane region" description="Helical" evidence="2">
    <location>
        <begin position="314"/>
        <end position="337"/>
    </location>
</feature>
<dbReference type="Gene3D" id="1.25.40.10">
    <property type="entry name" value="Tetratricopeptide repeat domain"/>
    <property type="match status" value="1"/>
</dbReference>
<keyword evidence="2" id="KW-1133">Transmembrane helix</keyword>
<dbReference type="InterPro" id="IPR011990">
    <property type="entry name" value="TPR-like_helical_dom_sf"/>
</dbReference>
<dbReference type="Proteomes" id="UP000268084">
    <property type="component" value="Chromosome"/>
</dbReference>
<feature type="region of interest" description="Disordered" evidence="1">
    <location>
        <begin position="1"/>
        <end position="31"/>
    </location>
</feature>
<protein>
    <recommendedName>
        <fullName evidence="5">Tetratricopeptide repeat-containing protein</fullName>
    </recommendedName>
</protein>
<sequence length="379" mass="40776">MPPDQFPGSPPDSGSPSGRRASPTAGDGPAGAARRAELLLNAGRFDQAWELVRDYVPTGNLAVMLVAAQAQTKLTHYDEAQKLAEAAVAAYPSSPLALLVLAKVFTQRRFPWHVHEVLTKALALAPSDPRLHTEWVLADLLGASVNYLTEKHAREAVSLQPGEPAARQLLSLTLFRLKDKTKYAEAQALAAEAAAEAPDSSLTGLTLSLTSHRRWNLLPVMRHELQTLRVSPTDVNARGVLVLILLRILGAGLLIYFLVLFVETQTAYESYGDVEAQRAQAAGIVLVSFAAVIVGFWAVVIARMGRLRGALLMVIARSPVVLGALGLQLASFLSGLLTVGWQNNEGRAWLLAGFSCALSGTLWCATAIWLRRTAAITPR</sequence>
<organism evidence="3 4">
    <name type="scientific">Nakamurella antarctica</name>
    <dbReference type="NCBI Taxonomy" id="1902245"/>
    <lineage>
        <taxon>Bacteria</taxon>
        <taxon>Bacillati</taxon>
        <taxon>Actinomycetota</taxon>
        <taxon>Actinomycetes</taxon>
        <taxon>Nakamurellales</taxon>
        <taxon>Nakamurellaceae</taxon>
        <taxon>Nakamurella</taxon>
    </lineage>
</organism>
<name>A0A3G8ZQ74_9ACTN</name>
<evidence type="ECO:0000256" key="1">
    <source>
        <dbReference type="SAM" id="MobiDB-lite"/>
    </source>
</evidence>
<feature type="compositionally biased region" description="Pro residues" evidence="1">
    <location>
        <begin position="1"/>
        <end position="10"/>
    </location>
</feature>
<keyword evidence="4" id="KW-1185">Reference proteome</keyword>
<feature type="transmembrane region" description="Helical" evidence="2">
    <location>
        <begin position="349"/>
        <end position="370"/>
    </location>
</feature>
<keyword evidence="2" id="KW-0472">Membrane</keyword>
<dbReference type="AlphaFoldDB" id="A0A3G8ZQ74"/>
<evidence type="ECO:0000256" key="2">
    <source>
        <dbReference type="SAM" id="Phobius"/>
    </source>
</evidence>
<evidence type="ECO:0000313" key="4">
    <source>
        <dbReference type="Proteomes" id="UP000268084"/>
    </source>
</evidence>